<keyword evidence="2" id="KW-1185">Reference proteome</keyword>
<evidence type="ECO:0000313" key="1">
    <source>
        <dbReference type="EMBL" id="RKT01087.1"/>
    </source>
</evidence>
<protein>
    <submittedName>
        <fullName evidence="1">Uncharacterized protein</fullName>
    </submittedName>
</protein>
<accession>A0A495SM12</accession>
<reference evidence="1 2" key="1">
    <citation type="submission" date="2018-10" db="EMBL/GenBank/DDBJ databases">
        <title>Genomic Encyclopedia of Archaeal and Bacterial Type Strains, Phase II (KMG-II): from individual species to whole genera.</title>
        <authorList>
            <person name="Goeker M."/>
        </authorList>
    </citation>
    <scope>NUCLEOTIDE SEQUENCE [LARGE SCALE GENOMIC DNA]</scope>
    <source>
        <strain evidence="1 2">DSM 14219</strain>
    </source>
</reference>
<comment type="caution">
    <text evidence="1">The sequence shown here is derived from an EMBL/GenBank/DDBJ whole genome shotgun (WGS) entry which is preliminary data.</text>
</comment>
<dbReference type="EMBL" id="RBXB01000001">
    <property type="protein sequence ID" value="RKT01087.1"/>
    <property type="molecule type" value="Genomic_DNA"/>
</dbReference>
<evidence type="ECO:0000313" key="2">
    <source>
        <dbReference type="Proteomes" id="UP000272428"/>
    </source>
</evidence>
<organism evidence="1 2">
    <name type="scientific">Chryseobacterium defluvii</name>
    <dbReference type="NCBI Taxonomy" id="160396"/>
    <lineage>
        <taxon>Bacteria</taxon>
        <taxon>Pseudomonadati</taxon>
        <taxon>Bacteroidota</taxon>
        <taxon>Flavobacteriia</taxon>
        <taxon>Flavobacteriales</taxon>
        <taxon>Weeksellaceae</taxon>
        <taxon>Chryseobacterium group</taxon>
        <taxon>Chryseobacterium</taxon>
    </lineage>
</organism>
<sequence>MDKKYFIIVSYNFKKTMLDVREISHVTTSVSKDVDTSTVYMKNGKDIEVNDDEFFSELKRIEEELKPRD</sequence>
<dbReference type="Proteomes" id="UP000272428">
    <property type="component" value="Unassembled WGS sequence"/>
</dbReference>
<dbReference type="AlphaFoldDB" id="A0A495SM12"/>
<proteinExistence type="predicted"/>
<dbReference type="RefSeq" id="WP_121460031.1">
    <property type="nucleotide sequence ID" value="NZ_RBXB01000001.1"/>
</dbReference>
<gene>
    <name evidence="1" type="ORF">BCF58_0301</name>
</gene>
<name>A0A495SM12_9FLAO</name>